<feature type="domain" description="Vacuolar protein sorting-associated protein 13 VPS13 adaptor binding" evidence="1">
    <location>
        <begin position="275"/>
        <end position="695"/>
    </location>
</feature>
<protein>
    <recommendedName>
        <fullName evidence="1">Vacuolar protein sorting-associated protein 13 VPS13 adaptor binding domain-containing protein</fullName>
    </recommendedName>
</protein>
<comment type="caution">
    <text evidence="2">The sequence shown here is derived from an EMBL/GenBank/DDBJ whole genome shotgun (WGS) entry which is preliminary data.</text>
</comment>
<dbReference type="Proteomes" id="UP000037460">
    <property type="component" value="Unassembled WGS sequence"/>
</dbReference>
<keyword evidence="3" id="KW-1185">Reference proteome</keyword>
<organism evidence="2 3">
    <name type="scientific">Chrysochromulina tobinii</name>
    <dbReference type="NCBI Taxonomy" id="1460289"/>
    <lineage>
        <taxon>Eukaryota</taxon>
        <taxon>Haptista</taxon>
        <taxon>Haptophyta</taxon>
        <taxon>Prymnesiophyceae</taxon>
        <taxon>Prymnesiales</taxon>
        <taxon>Chrysochromulinaceae</taxon>
        <taxon>Chrysochromulina</taxon>
    </lineage>
</organism>
<dbReference type="InterPro" id="IPR009543">
    <property type="entry name" value="VPS13_VAB"/>
</dbReference>
<evidence type="ECO:0000313" key="3">
    <source>
        <dbReference type="Proteomes" id="UP000037460"/>
    </source>
</evidence>
<accession>A0A0M0JAK6</accession>
<reference evidence="3" key="1">
    <citation type="journal article" date="2015" name="PLoS Genet.">
        <title>Genome Sequence and Transcriptome Analyses of Chrysochromulina tobin: Metabolic Tools for Enhanced Algal Fitness in the Prominent Order Prymnesiales (Haptophyceae).</title>
        <authorList>
            <person name="Hovde B.T."/>
            <person name="Deodato C.R."/>
            <person name="Hunsperger H.M."/>
            <person name="Ryken S.A."/>
            <person name="Yost W."/>
            <person name="Jha R.K."/>
            <person name="Patterson J."/>
            <person name="Monnat R.J. Jr."/>
            <person name="Barlow S.B."/>
            <person name="Starkenburg S.R."/>
            <person name="Cattolico R.A."/>
        </authorList>
    </citation>
    <scope>NUCLEOTIDE SEQUENCE</scope>
    <source>
        <strain evidence="3">CCMP291</strain>
    </source>
</reference>
<evidence type="ECO:0000259" key="1">
    <source>
        <dbReference type="Pfam" id="PF25036"/>
    </source>
</evidence>
<name>A0A0M0JAK6_9EUKA</name>
<proteinExistence type="predicted"/>
<sequence>MRELAELQLPASETCIDSFRSSRISEIQITGEKSLNLRSLTGLGHSDGSTGGRVYLTPGYLCVRCVGSGESGAMEKAIPWSAVEVIDRSIALGLGAAATAAKSAVAKAGTAIAERSGAAAMARGAASAAAQTKSAPAKSSTAIAERSGAAAMARGAASAAAQTKSAAAKSSTAIAERSGAAAVAEGAASFTRGLPTSSMADSGEEVVEALRSSFLEGLDATVGAEVVVRLKNGGSLTFEFRDETSTAKTALAKMRELHAHAIRMSRSPAAGWQPRELTLIAPLLIASFLPSSVEIRLTQRARRPSGRSGHKVDESLMGHLNKDFLDPPLPIDALLPSAQFTIRAGASRRFHSFHAWTALELYAQLPRADGEPLRGEIEVCLPEKARVGHKQISQLQLHVGGRNTALSVTLLVEIKSHGAQCELRLFAPHWLYNKSSVPLALYGSSAKKPVTTADAHSALPHYFTLAFEGATEKVGDKARLAYAKSDVIGSQSGAFPINVTGSSTPLSVPVGHGEMVEVSVTVERDSSVPVGMSNVTYVHDRFVVHNATSETLWWREAPPAKHRGNELGRRHAFGAELVVPPGAQTGALRFRNYDARRLMQVRFATREHEWCCAFSPFQMGTFTLKFRPNLDEELSYAIERYLVLHVTQERAQTVLYLDEPKGHFSGARAEHVDVLSRHLPFRIANESNMLLAFRQVMTSDDL</sequence>
<dbReference type="Pfam" id="PF25036">
    <property type="entry name" value="VPS13_VAB"/>
    <property type="match status" value="1"/>
</dbReference>
<dbReference type="EMBL" id="JWZX01003176">
    <property type="protein sequence ID" value="KOO23596.1"/>
    <property type="molecule type" value="Genomic_DNA"/>
</dbReference>
<gene>
    <name evidence="2" type="ORF">Ctob_002749</name>
</gene>
<evidence type="ECO:0000313" key="2">
    <source>
        <dbReference type="EMBL" id="KOO23596.1"/>
    </source>
</evidence>
<dbReference type="AlphaFoldDB" id="A0A0M0JAK6"/>